<proteinExistence type="predicted"/>
<organism evidence="1">
    <name type="scientific">Rhizophora mucronata</name>
    <name type="common">Asiatic mangrove</name>
    <dbReference type="NCBI Taxonomy" id="61149"/>
    <lineage>
        <taxon>Eukaryota</taxon>
        <taxon>Viridiplantae</taxon>
        <taxon>Streptophyta</taxon>
        <taxon>Embryophyta</taxon>
        <taxon>Tracheophyta</taxon>
        <taxon>Spermatophyta</taxon>
        <taxon>Magnoliopsida</taxon>
        <taxon>eudicotyledons</taxon>
        <taxon>Gunneridae</taxon>
        <taxon>Pentapetalae</taxon>
        <taxon>rosids</taxon>
        <taxon>fabids</taxon>
        <taxon>Malpighiales</taxon>
        <taxon>Rhizophoraceae</taxon>
        <taxon>Rhizophora</taxon>
    </lineage>
</organism>
<dbReference type="AlphaFoldDB" id="A0A2P2PC63"/>
<sequence length="18" mass="2051">MQIHKFSLAFLFAGVRSV</sequence>
<reference evidence="1" key="1">
    <citation type="submission" date="2018-02" db="EMBL/GenBank/DDBJ databases">
        <title>Rhizophora mucronata_Transcriptome.</title>
        <authorList>
            <person name="Meera S.P."/>
            <person name="Sreeshan A."/>
            <person name="Augustine A."/>
        </authorList>
    </citation>
    <scope>NUCLEOTIDE SEQUENCE</scope>
    <source>
        <tissue evidence="1">Leaf</tissue>
    </source>
</reference>
<evidence type="ECO:0000313" key="1">
    <source>
        <dbReference type="EMBL" id="MBX52338.1"/>
    </source>
</evidence>
<accession>A0A2P2PC63</accession>
<protein>
    <submittedName>
        <fullName evidence="1">Uncharacterized protein</fullName>
    </submittedName>
</protein>
<name>A0A2P2PC63_RHIMU</name>
<dbReference type="EMBL" id="GGEC01071854">
    <property type="protein sequence ID" value="MBX52338.1"/>
    <property type="molecule type" value="Transcribed_RNA"/>
</dbReference>